<keyword evidence="16" id="KW-0325">Glycoprotein</keyword>
<dbReference type="GO" id="GO:0014069">
    <property type="term" value="C:postsynaptic density"/>
    <property type="evidence" value="ECO:0007669"/>
    <property type="project" value="TreeGrafter"/>
</dbReference>
<dbReference type="SUPFAM" id="SSF49313">
    <property type="entry name" value="Cadherin-like"/>
    <property type="match status" value="4"/>
</dbReference>
<dbReference type="AlphaFoldDB" id="A0AAV3ACM8"/>
<keyword evidence="15 20" id="KW-0472">Membrane</keyword>
<feature type="domain" description="Cadherin" evidence="21">
    <location>
        <begin position="302"/>
        <end position="422"/>
    </location>
</feature>
<evidence type="ECO:0000256" key="20">
    <source>
        <dbReference type="SAM" id="Phobius"/>
    </source>
</evidence>
<dbReference type="GO" id="GO:0014704">
    <property type="term" value="C:intercalated disc"/>
    <property type="evidence" value="ECO:0007669"/>
    <property type="project" value="TreeGrafter"/>
</dbReference>
<feature type="domain" description="Cadherin" evidence="21">
    <location>
        <begin position="190"/>
        <end position="301"/>
    </location>
</feature>
<dbReference type="Proteomes" id="UP001181693">
    <property type="component" value="Unassembled WGS sequence"/>
</dbReference>
<comment type="function">
    <text evidence="19">A component of desmosome cell-cell junctions which are required for positive regulation of cellular adhesion. Involved in the interaction of plaque proteins and intermediate filaments mediating cell-cell adhesion.</text>
</comment>
<proteinExistence type="predicted"/>
<evidence type="ECO:0000256" key="1">
    <source>
        <dbReference type="ARBA" id="ARBA00004135"/>
    </source>
</evidence>
<dbReference type="InterPro" id="IPR002126">
    <property type="entry name" value="Cadherin-like_dom"/>
</dbReference>
<dbReference type="PANTHER" id="PTHR24027:SF79">
    <property type="entry name" value="CADHERIN-2"/>
    <property type="match status" value="1"/>
</dbReference>
<comment type="subcellular location">
    <subcellularLocation>
        <location evidence="4">Cell junction</location>
        <location evidence="4">Adherens junction</location>
    </subcellularLocation>
    <subcellularLocation>
        <location evidence="5">Cell junction</location>
        <location evidence="5">Desmosome</location>
    </subcellularLocation>
    <subcellularLocation>
        <location evidence="1">Cell membrane</location>
        <location evidence="1">Sarcolemma</location>
    </subcellularLocation>
    <subcellularLocation>
        <location evidence="3 18">Cell membrane</location>
        <topology evidence="3 18">Single-pass type I membrane protein</topology>
    </subcellularLocation>
    <subcellularLocation>
        <location evidence="2">Cell surface</location>
    </subcellularLocation>
</comment>
<evidence type="ECO:0000256" key="16">
    <source>
        <dbReference type="ARBA" id="ARBA00023180"/>
    </source>
</evidence>
<evidence type="ECO:0000256" key="18">
    <source>
        <dbReference type="RuleBase" id="RU003318"/>
    </source>
</evidence>
<dbReference type="GO" id="GO:0007156">
    <property type="term" value="P:homophilic cell adhesion via plasma membrane adhesion molecules"/>
    <property type="evidence" value="ECO:0007669"/>
    <property type="project" value="InterPro"/>
</dbReference>
<evidence type="ECO:0000256" key="11">
    <source>
        <dbReference type="ARBA" id="ARBA00022837"/>
    </source>
</evidence>
<dbReference type="InterPro" id="IPR039808">
    <property type="entry name" value="Cadherin"/>
</dbReference>
<dbReference type="GO" id="GO:0048787">
    <property type="term" value="C:presynaptic active zone membrane"/>
    <property type="evidence" value="ECO:0007669"/>
    <property type="project" value="TreeGrafter"/>
</dbReference>
<keyword evidence="9" id="KW-0479">Metal-binding</keyword>
<dbReference type="PRINTS" id="PR01820">
    <property type="entry name" value="DESMOCOLLIN"/>
</dbReference>
<dbReference type="GO" id="GO:0099634">
    <property type="term" value="C:postsynaptic specialization membrane"/>
    <property type="evidence" value="ECO:0007669"/>
    <property type="project" value="TreeGrafter"/>
</dbReference>
<dbReference type="Gene3D" id="4.10.900.10">
    <property type="entry name" value="TCF3-CBD (Catenin binding domain)"/>
    <property type="match status" value="1"/>
</dbReference>
<dbReference type="GO" id="GO:0016477">
    <property type="term" value="P:cell migration"/>
    <property type="evidence" value="ECO:0007669"/>
    <property type="project" value="TreeGrafter"/>
</dbReference>
<dbReference type="GO" id="GO:0008013">
    <property type="term" value="F:beta-catenin binding"/>
    <property type="evidence" value="ECO:0007669"/>
    <property type="project" value="TreeGrafter"/>
</dbReference>
<evidence type="ECO:0000313" key="22">
    <source>
        <dbReference type="EMBL" id="DBA24339.1"/>
    </source>
</evidence>
<evidence type="ECO:0000256" key="5">
    <source>
        <dbReference type="ARBA" id="ARBA00004568"/>
    </source>
</evidence>
<dbReference type="FunFam" id="4.10.900.10:FF:000005">
    <property type="entry name" value="Desmocollin 2"/>
    <property type="match status" value="1"/>
</dbReference>
<dbReference type="GO" id="GO:0045296">
    <property type="term" value="F:cadherin binding"/>
    <property type="evidence" value="ECO:0007669"/>
    <property type="project" value="TreeGrafter"/>
</dbReference>
<dbReference type="Gene3D" id="2.60.40.60">
    <property type="entry name" value="Cadherins"/>
    <property type="match status" value="5"/>
</dbReference>
<evidence type="ECO:0000256" key="10">
    <source>
        <dbReference type="ARBA" id="ARBA00022737"/>
    </source>
</evidence>
<dbReference type="GO" id="GO:0045177">
    <property type="term" value="C:apical part of cell"/>
    <property type="evidence" value="ECO:0007669"/>
    <property type="project" value="TreeGrafter"/>
</dbReference>
<dbReference type="PRINTS" id="PR01818">
    <property type="entry name" value="DESMOCADHERN"/>
</dbReference>
<dbReference type="GO" id="GO:0030057">
    <property type="term" value="C:desmosome"/>
    <property type="evidence" value="ECO:0007669"/>
    <property type="project" value="UniProtKB-SubCell"/>
</dbReference>
<dbReference type="GO" id="GO:0030027">
    <property type="term" value="C:lamellipodium"/>
    <property type="evidence" value="ECO:0007669"/>
    <property type="project" value="TreeGrafter"/>
</dbReference>
<evidence type="ECO:0000313" key="23">
    <source>
        <dbReference type="Proteomes" id="UP001181693"/>
    </source>
</evidence>
<evidence type="ECO:0000256" key="2">
    <source>
        <dbReference type="ARBA" id="ARBA00004241"/>
    </source>
</evidence>
<dbReference type="GO" id="GO:0009986">
    <property type="term" value="C:cell surface"/>
    <property type="evidence" value="ECO:0007669"/>
    <property type="project" value="UniProtKB-SubCell"/>
</dbReference>
<dbReference type="EMBL" id="DYDO01000005">
    <property type="protein sequence ID" value="DBA24339.1"/>
    <property type="molecule type" value="Genomic_DNA"/>
</dbReference>
<keyword evidence="11 17" id="KW-0106">Calcium</keyword>
<name>A0AAV3ACM8_PYXAD</name>
<reference evidence="22" key="1">
    <citation type="thesis" date="2020" institute="ProQuest LLC" country="789 East Eisenhower Parkway, Ann Arbor, MI, USA">
        <title>Comparative Genomics and Chromosome Evolution.</title>
        <authorList>
            <person name="Mudd A.B."/>
        </authorList>
    </citation>
    <scope>NUCLEOTIDE SEQUENCE</scope>
    <source>
        <strain evidence="22">1538</strain>
        <tissue evidence="22">Blood</tissue>
    </source>
</reference>
<keyword evidence="8 18" id="KW-0812">Transmembrane</keyword>
<protein>
    <recommendedName>
        <fullName evidence="21">Cadherin domain-containing protein</fullName>
    </recommendedName>
</protein>
<evidence type="ECO:0000256" key="6">
    <source>
        <dbReference type="ARBA" id="ARBA00022475"/>
    </source>
</evidence>
<feature type="transmembrane region" description="Helical" evidence="20">
    <location>
        <begin position="635"/>
        <end position="663"/>
    </location>
</feature>
<dbReference type="InterPro" id="IPR015919">
    <property type="entry name" value="Cadherin-like_sf"/>
</dbReference>
<dbReference type="GO" id="GO:0044331">
    <property type="term" value="P:cell-cell adhesion mediated by cadherin"/>
    <property type="evidence" value="ECO:0007669"/>
    <property type="project" value="TreeGrafter"/>
</dbReference>
<dbReference type="Pfam" id="PF00028">
    <property type="entry name" value="Cadherin"/>
    <property type="match status" value="4"/>
</dbReference>
<evidence type="ECO:0000256" key="13">
    <source>
        <dbReference type="ARBA" id="ARBA00022949"/>
    </source>
</evidence>
<dbReference type="CDD" id="cd11304">
    <property type="entry name" value="Cadherin_repeat"/>
    <property type="match status" value="4"/>
</dbReference>
<evidence type="ECO:0000256" key="4">
    <source>
        <dbReference type="ARBA" id="ARBA00004536"/>
    </source>
</evidence>
<feature type="domain" description="Cadherin" evidence="21">
    <location>
        <begin position="419"/>
        <end position="523"/>
    </location>
</feature>
<evidence type="ECO:0000256" key="19">
    <source>
        <dbReference type="RuleBase" id="RU004358"/>
    </source>
</evidence>
<comment type="caution">
    <text evidence="22">The sequence shown here is derived from an EMBL/GenBank/DDBJ whole genome shotgun (WGS) entry which is preliminary data.</text>
</comment>
<dbReference type="GO" id="GO:0007416">
    <property type="term" value="P:synapse assembly"/>
    <property type="evidence" value="ECO:0007669"/>
    <property type="project" value="TreeGrafter"/>
</dbReference>
<dbReference type="GO" id="GO:0034332">
    <property type="term" value="P:adherens junction organization"/>
    <property type="evidence" value="ECO:0007669"/>
    <property type="project" value="TreeGrafter"/>
</dbReference>
<dbReference type="FunFam" id="2.60.40.60:FF:000022">
    <property type="entry name" value="Cadherin 2"/>
    <property type="match status" value="1"/>
</dbReference>
<dbReference type="FunFam" id="2.60.40.60:FF:000027">
    <property type="entry name" value="Cadherin 2"/>
    <property type="match status" value="1"/>
</dbReference>
<dbReference type="GO" id="GO:0042383">
    <property type="term" value="C:sarcolemma"/>
    <property type="evidence" value="ECO:0007669"/>
    <property type="project" value="UniProtKB-SubCell"/>
</dbReference>
<evidence type="ECO:0000259" key="21">
    <source>
        <dbReference type="PROSITE" id="PS50268"/>
    </source>
</evidence>
<keyword evidence="12 18" id="KW-0130">Cell adhesion</keyword>
<dbReference type="GO" id="GO:0016339">
    <property type="term" value="P:calcium-dependent cell-cell adhesion via plasma membrane cell adhesion molecules"/>
    <property type="evidence" value="ECO:0007669"/>
    <property type="project" value="TreeGrafter"/>
</dbReference>
<accession>A0AAV3ACM8</accession>
<dbReference type="GO" id="GO:0043005">
    <property type="term" value="C:neuron projection"/>
    <property type="evidence" value="ECO:0007669"/>
    <property type="project" value="TreeGrafter"/>
</dbReference>
<dbReference type="FunFam" id="2.60.40.60:FF:000019">
    <property type="entry name" value="Cadherin 2"/>
    <property type="match status" value="1"/>
</dbReference>
<organism evidence="22 23">
    <name type="scientific">Pyxicephalus adspersus</name>
    <name type="common">African bullfrog</name>
    <dbReference type="NCBI Taxonomy" id="30357"/>
    <lineage>
        <taxon>Eukaryota</taxon>
        <taxon>Metazoa</taxon>
        <taxon>Chordata</taxon>
        <taxon>Craniata</taxon>
        <taxon>Vertebrata</taxon>
        <taxon>Euteleostomi</taxon>
        <taxon>Amphibia</taxon>
        <taxon>Batrachia</taxon>
        <taxon>Anura</taxon>
        <taxon>Neobatrachia</taxon>
        <taxon>Ranoidea</taxon>
        <taxon>Pyxicephalidae</taxon>
        <taxon>Pyxicephalinae</taxon>
        <taxon>Pyxicephalus</taxon>
    </lineage>
</organism>
<evidence type="ECO:0000256" key="8">
    <source>
        <dbReference type="ARBA" id="ARBA00022692"/>
    </source>
</evidence>
<dbReference type="SMART" id="SM00112">
    <property type="entry name" value="CA"/>
    <property type="match status" value="4"/>
</dbReference>
<keyword evidence="6" id="KW-1003">Cell membrane</keyword>
<dbReference type="PROSITE" id="PS50268">
    <property type="entry name" value="CADHERIN_2"/>
    <property type="match status" value="4"/>
</dbReference>
<sequence>MHPNDAVSGTSNSNFAIERVGSVYAIYAKKHVKMPRHPISIGIILQNQHSKKEKVIPVTLVPAAQVGKARYARELLRRTKRRWSPMPIIHNENYRGNFPKLLERVQSDTQLLYDIIYTISGPGVDQPPVGLFQMDPKTGDLYINGLVDREEYPTFPLIVYASTVDGFSPESPLTLPVVIEDDNDNAPIFTETVFCAEVLENSKAGTIVGRVNASDRDDPKTRHTLLKYYLLRQIPPSPLMFAVNADYGIVTTLSNKLDREILDQYTLILEVRDMGGSIGYLSSTGTMSITVVDVNDFAPVFSQQSYQTEVNENESGKLILRIPVTDNDLYNTSNWRAVYTITQGNEKRFFNISTDPKTNEGLLYVIKGINYEEDKKFLLQVAVANEVSMITQSGTKTSGVNTVPVTVIVKDVDEGPECQPQIKEVSVQENQTIGSVITEFKAIDPETKSSSGIRYQKLSDPLSWVTVTDNGRITTAKVLDYEAKEIPNHKYNVTFMATDASGKTGTCTLVINLIDLDEHPPSLSRNSVTICTNGRTYASIPAIDQDGTATKFPYRFQMDNNNIDPRVQTQWRVTQENENTVKIEDVGNTDEGSYDVPVKITDHLGRVTTQVVRVIKCNCVNGEVCSPSSRTGGSAALGGMAILIMVLSALLFALLLCLLLACLCGAAANKGNLGFVDDAAQQNLIVANTEAPGADVMDPNFKVPITIISSNTSGNAQSGSYDQHSQEMTQNKHQQVNTTKMTSHHLNAAGGMGTLPSMGGGHQRFDSSRQTYSEWHSFMNNHLGDKLYMCGQNEEQQHGEDYVVPYNYEGRGSAAGSVGCCSELRGDEDRMDFLNHLEPKFRTLAEVCAKK</sequence>
<dbReference type="InterPro" id="IPR027397">
    <property type="entry name" value="Catenin-bd_sf"/>
</dbReference>
<dbReference type="GO" id="GO:0005737">
    <property type="term" value="C:cytoplasm"/>
    <property type="evidence" value="ECO:0007669"/>
    <property type="project" value="TreeGrafter"/>
</dbReference>
<feature type="domain" description="Cadherin" evidence="21">
    <location>
        <begin position="115"/>
        <end position="189"/>
    </location>
</feature>
<evidence type="ECO:0000256" key="14">
    <source>
        <dbReference type="ARBA" id="ARBA00022989"/>
    </source>
</evidence>
<keyword evidence="23" id="KW-1185">Reference proteome</keyword>
<dbReference type="InterPro" id="IPR009122">
    <property type="entry name" value="Desmosomal_cadherin"/>
</dbReference>
<evidence type="ECO:0000256" key="12">
    <source>
        <dbReference type="ARBA" id="ARBA00022889"/>
    </source>
</evidence>
<dbReference type="GO" id="GO:0005912">
    <property type="term" value="C:adherens junction"/>
    <property type="evidence" value="ECO:0007669"/>
    <property type="project" value="UniProtKB-SubCell"/>
</dbReference>
<dbReference type="GO" id="GO:0005509">
    <property type="term" value="F:calcium ion binding"/>
    <property type="evidence" value="ECO:0007669"/>
    <property type="project" value="UniProtKB-UniRule"/>
</dbReference>
<dbReference type="FunFam" id="2.60.40.60:FF:000011">
    <property type="entry name" value="Cadherin 1"/>
    <property type="match status" value="1"/>
</dbReference>
<keyword evidence="13" id="KW-0965">Cell junction</keyword>
<dbReference type="PANTHER" id="PTHR24027">
    <property type="entry name" value="CADHERIN-23"/>
    <property type="match status" value="1"/>
</dbReference>
<keyword evidence="14 20" id="KW-1133">Transmembrane helix</keyword>
<dbReference type="GO" id="GO:0000902">
    <property type="term" value="P:cell morphogenesis"/>
    <property type="evidence" value="ECO:0007669"/>
    <property type="project" value="TreeGrafter"/>
</dbReference>
<dbReference type="Pfam" id="PF01049">
    <property type="entry name" value="CADH_Y-type_LIR"/>
    <property type="match status" value="1"/>
</dbReference>
<keyword evidence="10" id="KW-0677">Repeat</keyword>
<evidence type="ECO:0000256" key="7">
    <source>
        <dbReference type="ARBA" id="ARBA00022685"/>
    </source>
</evidence>
<gene>
    <name evidence="22" type="ORF">GDO54_012012</name>
</gene>
<dbReference type="InterPro" id="IPR000233">
    <property type="entry name" value="Cadherin_Y-type_LIR"/>
</dbReference>
<evidence type="ECO:0000256" key="15">
    <source>
        <dbReference type="ARBA" id="ARBA00023136"/>
    </source>
</evidence>
<keyword evidence="7" id="KW-0165">Cleavage on pair of basic residues</keyword>
<evidence type="ECO:0000256" key="3">
    <source>
        <dbReference type="ARBA" id="ARBA00004251"/>
    </source>
</evidence>
<dbReference type="PRINTS" id="PR00205">
    <property type="entry name" value="CADHERIN"/>
</dbReference>
<evidence type="ECO:0000256" key="17">
    <source>
        <dbReference type="PROSITE-ProRule" id="PRU00043"/>
    </source>
</evidence>
<dbReference type="GO" id="GO:0016342">
    <property type="term" value="C:catenin complex"/>
    <property type="evidence" value="ECO:0007669"/>
    <property type="project" value="TreeGrafter"/>
</dbReference>
<evidence type="ECO:0000256" key="9">
    <source>
        <dbReference type="ARBA" id="ARBA00022723"/>
    </source>
</evidence>
<dbReference type="GO" id="GO:0007043">
    <property type="term" value="P:cell-cell junction assembly"/>
    <property type="evidence" value="ECO:0007669"/>
    <property type="project" value="TreeGrafter"/>
</dbReference>